<keyword evidence="3" id="KW-1185">Reference proteome</keyword>
<dbReference type="CDD" id="cd09917">
    <property type="entry name" value="F-box_SF"/>
    <property type="match status" value="1"/>
</dbReference>
<evidence type="ECO:0000259" key="1">
    <source>
        <dbReference type="Pfam" id="PF00646"/>
    </source>
</evidence>
<organism evidence="2 3">
    <name type="scientific">Lupinus angustifolius</name>
    <name type="common">Narrow-leaved blue lupine</name>
    <dbReference type="NCBI Taxonomy" id="3871"/>
    <lineage>
        <taxon>Eukaryota</taxon>
        <taxon>Viridiplantae</taxon>
        <taxon>Streptophyta</taxon>
        <taxon>Embryophyta</taxon>
        <taxon>Tracheophyta</taxon>
        <taxon>Spermatophyta</taxon>
        <taxon>Magnoliopsida</taxon>
        <taxon>eudicotyledons</taxon>
        <taxon>Gunneridae</taxon>
        <taxon>Pentapetalae</taxon>
        <taxon>rosids</taxon>
        <taxon>fabids</taxon>
        <taxon>Fabales</taxon>
        <taxon>Fabaceae</taxon>
        <taxon>Papilionoideae</taxon>
        <taxon>50 kb inversion clade</taxon>
        <taxon>genistoids sensu lato</taxon>
        <taxon>core genistoids</taxon>
        <taxon>Genisteae</taxon>
        <taxon>Lupinus</taxon>
    </lineage>
</organism>
<name>A0A1J7HP81_LUPAN</name>
<evidence type="ECO:0000313" key="2">
    <source>
        <dbReference type="EMBL" id="OIW08242.1"/>
    </source>
</evidence>
<dbReference type="EMBL" id="CM007367">
    <property type="protein sequence ID" value="OIW08242.1"/>
    <property type="molecule type" value="Genomic_DNA"/>
</dbReference>
<dbReference type="Gramene" id="OIW08242">
    <property type="protein sequence ID" value="OIW08242"/>
    <property type="gene ID" value="TanjilG_15203"/>
</dbReference>
<dbReference type="PANTHER" id="PTHR44586">
    <property type="entry name" value="F-BOX DOMAIN CONTAINING PROTEIN, EXPRESSED"/>
    <property type="match status" value="1"/>
</dbReference>
<accession>A0A1J7HP81</accession>
<dbReference type="Pfam" id="PF00646">
    <property type="entry name" value="F-box"/>
    <property type="match status" value="1"/>
</dbReference>
<gene>
    <name evidence="2" type="ORF">TanjilG_15203</name>
</gene>
<dbReference type="PANTHER" id="PTHR44586:SF14">
    <property type="entry name" value="F-BOX DOMAIN CONTAINING PROTEIN, EXPRESSED"/>
    <property type="match status" value="1"/>
</dbReference>
<feature type="domain" description="F-box" evidence="1">
    <location>
        <begin position="105"/>
        <end position="132"/>
    </location>
</feature>
<proteinExistence type="predicted"/>
<protein>
    <recommendedName>
        <fullName evidence="1">F-box domain-containing protein</fullName>
    </recommendedName>
</protein>
<dbReference type="Proteomes" id="UP000188354">
    <property type="component" value="Chromosome LG07"/>
</dbReference>
<dbReference type="SUPFAM" id="SSF81383">
    <property type="entry name" value="F-box domain"/>
    <property type="match status" value="1"/>
</dbReference>
<sequence>MSPTYHRYPPLSRESYRDLLKVLEGQQVVFPQRLLDIILLELGLYPNEDLDEVIVYDPHCMTRRHHAEPSSSLHHKSTNCEMRNVVSGIKQLVNGENKKGDYFSEDILESILGWLCPADYLRCRAVCSWWRTVMGNAIRSKHCKTTLQLPLLMLNFRPAYDKDSPCFYSLSKQKLQFPNKPIYPVTQNCIGSIDGWLIMYDKDSMNDFLDAVDDNYDTIYLASFYYFLNPVSDDTVPLCDDKPWALLDAEKFIHDIEIHDGKLYVVISSSSIESIMVYDFQLDEDYSGPKAQKLVVHEVQSFLNLPTVSTVNFVTTVKSLIKLD</sequence>
<evidence type="ECO:0000313" key="3">
    <source>
        <dbReference type="Proteomes" id="UP000188354"/>
    </source>
</evidence>
<dbReference type="InterPro" id="IPR001810">
    <property type="entry name" value="F-box_dom"/>
</dbReference>
<dbReference type="InterPro" id="IPR036047">
    <property type="entry name" value="F-box-like_dom_sf"/>
</dbReference>
<dbReference type="AlphaFoldDB" id="A0A1J7HP81"/>
<reference evidence="2 3" key="1">
    <citation type="journal article" date="2017" name="Plant Biotechnol. J.">
        <title>A comprehensive draft genome sequence for lupin (Lupinus angustifolius), an emerging health food: insights into plant-microbe interactions and legume evolution.</title>
        <authorList>
            <person name="Hane J.K."/>
            <person name="Ming Y."/>
            <person name="Kamphuis L.G."/>
            <person name="Nelson M.N."/>
            <person name="Garg G."/>
            <person name="Atkins C.A."/>
            <person name="Bayer P.E."/>
            <person name="Bravo A."/>
            <person name="Bringans S."/>
            <person name="Cannon S."/>
            <person name="Edwards D."/>
            <person name="Foley R."/>
            <person name="Gao L.L."/>
            <person name="Harrison M.J."/>
            <person name="Huang W."/>
            <person name="Hurgobin B."/>
            <person name="Li S."/>
            <person name="Liu C.W."/>
            <person name="McGrath A."/>
            <person name="Morahan G."/>
            <person name="Murray J."/>
            <person name="Weller J."/>
            <person name="Jian J."/>
            <person name="Singh K.B."/>
        </authorList>
    </citation>
    <scope>NUCLEOTIDE SEQUENCE [LARGE SCALE GENOMIC DNA]</scope>
    <source>
        <strain evidence="3">cv. Tanjil</strain>
        <tissue evidence="2">Whole plant</tissue>
    </source>
</reference>